<dbReference type="NCBIfam" id="TIGR01515">
    <property type="entry name" value="branching_enzym"/>
    <property type="match status" value="1"/>
</dbReference>
<dbReference type="SUPFAM" id="SSF81296">
    <property type="entry name" value="E set domains"/>
    <property type="match status" value="1"/>
</dbReference>
<keyword evidence="8" id="KW-0119">Carbohydrate metabolism</keyword>
<dbReference type="InterPro" id="IPR013780">
    <property type="entry name" value="Glyco_hydro_b"/>
</dbReference>
<dbReference type="InterPro" id="IPR004193">
    <property type="entry name" value="Glyco_hydro_13_N"/>
</dbReference>
<dbReference type="SUPFAM" id="SSF51011">
    <property type="entry name" value="Glycosyl hydrolase domain"/>
    <property type="match status" value="1"/>
</dbReference>
<accession>A0A813FPT5</accession>
<name>A0A813FPT5_POLGL</name>
<dbReference type="OrthoDB" id="5590356at2759"/>
<feature type="domain" description="Glycosyl hydrolase family 13 catalytic" evidence="10">
    <location>
        <begin position="355"/>
        <end position="707"/>
    </location>
</feature>
<dbReference type="GO" id="GO:0005829">
    <property type="term" value="C:cytosol"/>
    <property type="evidence" value="ECO:0007669"/>
    <property type="project" value="TreeGrafter"/>
</dbReference>
<dbReference type="OMA" id="ERYKFEI"/>
<keyword evidence="5" id="KW-0321">Glycogen metabolism</keyword>
<dbReference type="InterPro" id="IPR017853">
    <property type="entry name" value="GH"/>
</dbReference>
<dbReference type="Proteomes" id="UP000654075">
    <property type="component" value="Unassembled WGS sequence"/>
</dbReference>
<dbReference type="NCBIfam" id="NF008967">
    <property type="entry name" value="PRK12313.1"/>
    <property type="match status" value="1"/>
</dbReference>
<evidence type="ECO:0000256" key="3">
    <source>
        <dbReference type="ARBA" id="ARBA00009000"/>
    </source>
</evidence>
<dbReference type="InterPro" id="IPR006407">
    <property type="entry name" value="GlgB"/>
</dbReference>
<evidence type="ECO:0000256" key="6">
    <source>
        <dbReference type="ARBA" id="ARBA00022679"/>
    </source>
</evidence>
<evidence type="ECO:0000256" key="5">
    <source>
        <dbReference type="ARBA" id="ARBA00022600"/>
    </source>
</evidence>
<dbReference type="SUPFAM" id="SSF51445">
    <property type="entry name" value="(Trans)glycosidases"/>
    <property type="match status" value="1"/>
</dbReference>
<dbReference type="Pfam" id="PF02806">
    <property type="entry name" value="Alpha-amylase_C"/>
    <property type="match status" value="1"/>
</dbReference>
<dbReference type="GO" id="GO:0003844">
    <property type="term" value="F:1,4-alpha-glucan branching enzyme activity"/>
    <property type="evidence" value="ECO:0007669"/>
    <property type="project" value="UniProtKB-EC"/>
</dbReference>
<proteinExistence type="inferred from homology"/>
<protein>
    <recommendedName>
        <fullName evidence="4">1,4-alpha-glucan branching enzyme</fullName>
        <ecNumber evidence="4">2.4.1.18</ecNumber>
    </recommendedName>
</protein>
<dbReference type="InterPro" id="IPR014756">
    <property type="entry name" value="Ig_E-set"/>
</dbReference>
<evidence type="ECO:0000256" key="9">
    <source>
        <dbReference type="SAM" id="MobiDB-lite"/>
    </source>
</evidence>
<dbReference type="Gene3D" id="2.60.40.1180">
    <property type="entry name" value="Golgi alpha-mannosidase II"/>
    <property type="match status" value="1"/>
</dbReference>
<dbReference type="InterPro" id="IPR044143">
    <property type="entry name" value="GlgB_N_E_set_prok"/>
</dbReference>
<dbReference type="GO" id="GO:0005978">
    <property type="term" value="P:glycogen biosynthetic process"/>
    <property type="evidence" value="ECO:0007669"/>
    <property type="project" value="UniProtKB-UniPathway"/>
</dbReference>
<dbReference type="PANTHER" id="PTHR43651">
    <property type="entry name" value="1,4-ALPHA-GLUCAN-BRANCHING ENZYME"/>
    <property type="match status" value="1"/>
</dbReference>
<dbReference type="GO" id="GO:0004553">
    <property type="term" value="F:hydrolase activity, hydrolyzing O-glycosyl compounds"/>
    <property type="evidence" value="ECO:0007669"/>
    <property type="project" value="InterPro"/>
</dbReference>
<comment type="pathway">
    <text evidence="2">Glycan biosynthesis; glycogen biosynthesis.</text>
</comment>
<dbReference type="CDD" id="cd11322">
    <property type="entry name" value="AmyAc_Glg_BE"/>
    <property type="match status" value="1"/>
</dbReference>
<reference evidence="11" key="1">
    <citation type="submission" date="2021-02" db="EMBL/GenBank/DDBJ databases">
        <authorList>
            <person name="Dougan E. K."/>
            <person name="Rhodes N."/>
            <person name="Thang M."/>
            <person name="Chan C."/>
        </authorList>
    </citation>
    <scope>NUCLEOTIDE SEQUENCE</scope>
</reference>
<evidence type="ECO:0000256" key="8">
    <source>
        <dbReference type="ARBA" id="ARBA00023277"/>
    </source>
</evidence>
<dbReference type="EC" id="2.4.1.18" evidence="4"/>
<dbReference type="InterPro" id="IPR006047">
    <property type="entry name" value="GH13_cat_dom"/>
</dbReference>
<dbReference type="CDD" id="cd02855">
    <property type="entry name" value="E_set_GBE_prok_N"/>
    <property type="match status" value="1"/>
</dbReference>
<evidence type="ECO:0000256" key="2">
    <source>
        <dbReference type="ARBA" id="ARBA00004964"/>
    </source>
</evidence>
<dbReference type="InterPro" id="IPR013783">
    <property type="entry name" value="Ig-like_fold"/>
</dbReference>
<dbReference type="EMBL" id="CAJNNV010025632">
    <property type="protein sequence ID" value="CAE8615431.1"/>
    <property type="molecule type" value="Genomic_DNA"/>
</dbReference>
<dbReference type="UniPathway" id="UPA00164"/>
<comment type="similarity">
    <text evidence="3">Belongs to the glycosyl hydrolase 13 family. GlgB subfamily.</text>
</comment>
<sequence>MYSRQLWPAGTSLDELQFSALHRAQHRSPGDALGCHRLSGESSGNNNSSSTSSNSPRPGCHWHVVRVWHPRLEPDWEAETGKKVLLQLNALEEPHLRQVPMVRRGPWLYEAVVALPEDWLAAERDPGLVPPGGSLQLPRYSVLLPSSKNNNINNNHNKVSEESCQKEILHDTFGYPGVLLAESELDEWQGGFFPGVADAMGCHCVRAGVVLGLRFAVWAPRAEFVSVVGDWNQWDGRASPMRRRFRALGGGFSGVWELFVPFGASQCSVPFGDKYAYRIHTSHGTDVIRTDPFAQEFEVPNDLNQCPALNASLVSAHDEAYREEPFSWSDQDWLQERDRNGRLGLLLRQPMAIYEVHLPSWRRKESGELLGYRDLAKPLVAHVKAMNFNYVELIGLAHHPFLGSWGYQVTGFYACFSLLGSPDDLRFLIDSFHAAGIGVIMDFVPAHFCKDPCGFSDFDGLPTFEYDDPKEGEQKEWGTKIFNFKKNEVRSFLLGSALFWAQRFHVDGVRCDAVSSMIYRSFGRTEGDWIPNEHGGDSNLEAVSLLRDLNRTMKQWHPGVLMIAEESTSWEGVTSLRGEVSSGLGFDLKWDLGWMNDTLAYLVEPTSDKPRSHGKLTFRGQYMQNERYVVPLSHDEVANMKGSLLEKMGRKENLAFYDQIRLLCTLYGYQAAAPGRPLLFMGQEFGQGKEWNCRQSLDWHEGQEELRSKLCTWVSDVMGVYRHHKPLHMGDDEPHSKQSAAAARSFEWMENNAGACVIAFCRHWKRDRPVMAIFNFSTTMHSNYALPTPFWGGWQVLLNSDDHRYGGRGTGPANNLTLWTGQEGRADCSDTIALDLPATSCVLLEAPQNFQDCNARWVPGRCAGGPPDSFDVFCRDDLGF</sequence>
<gene>
    <name evidence="11" type="ORF">PGLA1383_LOCUS33145</name>
</gene>
<dbReference type="SMART" id="SM00642">
    <property type="entry name" value="Aamy"/>
    <property type="match status" value="1"/>
</dbReference>
<keyword evidence="6" id="KW-0808">Transferase</keyword>
<keyword evidence="12" id="KW-1185">Reference proteome</keyword>
<evidence type="ECO:0000259" key="10">
    <source>
        <dbReference type="SMART" id="SM00642"/>
    </source>
</evidence>
<feature type="compositionally biased region" description="Low complexity" evidence="9">
    <location>
        <begin position="40"/>
        <end position="55"/>
    </location>
</feature>
<evidence type="ECO:0000256" key="7">
    <source>
        <dbReference type="ARBA" id="ARBA00023056"/>
    </source>
</evidence>
<evidence type="ECO:0000256" key="4">
    <source>
        <dbReference type="ARBA" id="ARBA00012541"/>
    </source>
</evidence>
<evidence type="ECO:0000256" key="1">
    <source>
        <dbReference type="ARBA" id="ARBA00000826"/>
    </source>
</evidence>
<feature type="region of interest" description="Disordered" evidence="9">
    <location>
        <begin position="29"/>
        <end position="58"/>
    </location>
</feature>
<dbReference type="GO" id="GO:0043169">
    <property type="term" value="F:cation binding"/>
    <property type="evidence" value="ECO:0007669"/>
    <property type="project" value="InterPro"/>
</dbReference>
<dbReference type="PANTHER" id="PTHR43651:SF3">
    <property type="entry name" value="1,4-ALPHA-GLUCAN-BRANCHING ENZYME"/>
    <property type="match status" value="1"/>
</dbReference>
<dbReference type="Gene3D" id="2.60.40.10">
    <property type="entry name" value="Immunoglobulins"/>
    <property type="match status" value="1"/>
</dbReference>
<evidence type="ECO:0000313" key="11">
    <source>
        <dbReference type="EMBL" id="CAE8615431.1"/>
    </source>
</evidence>
<comment type="caution">
    <text evidence="11">The sequence shown here is derived from an EMBL/GenBank/DDBJ whole genome shotgun (WGS) entry which is preliminary data.</text>
</comment>
<comment type="catalytic activity">
    <reaction evidence="1">
        <text>Transfers a segment of a (1-&gt;4)-alpha-D-glucan chain to a primary hydroxy group in a similar glucan chain.</text>
        <dbReference type="EC" id="2.4.1.18"/>
    </reaction>
</comment>
<keyword evidence="7" id="KW-0320">Glycogen biosynthesis</keyword>
<dbReference type="Pfam" id="PF02922">
    <property type="entry name" value="CBM_48"/>
    <property type="match status" value="1"/>
</dbReference>
<organism evidence="11 12">
    <name type="scientific">Polarella glacialis</name>
    <name type="common">Dinoflagellate</name>
    <dbReference type="NCBI Taxonomy" id="89957"/>
    <lineage>
        <taxon>Eukaryota</taxon>
        <taxon>Sar</taxon>
        <taxon>Alveolata</taxon>
        <taxon>Dinophyceae</taxon>
        <taxon>Suessiales</taxon>
        <taxon>Suessiaceae</taxon>
        <taxon>Polarella</taxon>
    </lineage>
</organism>
<dbReference type="InterPro" id="IPR006048">
    <property type="entry name" value="A-amylase/branching_C"/>
</dbReference>
<dbReference type="AlphaFoldDB" id="A0A813FPT5"/>
<dbReference type="Gene3D" id="3.20.20.80">
    <property type="entry name" value="Glycosidases"/>
    <property type="match status" value="1"/>
</dbReference>
<evidence type="ECO:0000313" key="12">
    <source>
        <dbReference type="Proteomes" id="UP000654075"/>
    </source>
</evidence>